<protein>
    <submittedName>
        <fullName evidence="2">Uncharacterized protein</fullName>
    </submittedName>
</protein>
<evidence type="ECO:0000313" key="2">
    <source>
        <dbReference type="EMBL" id="KAK5911878.1"/>
    </source>
</evidence>
<keyword evidence="3" id="KW-1185">Reference proteome</keyword>
<organism evidence="2 3">
    <name type="scientific">Champsocephalus esox</name>
    <name type="common">pike icefish</name>
    <dbReference type="NCBI Taxonomy" id="159716"/>
    <lineage>
        <taxon>Eukaryota</taxon>
        <taxon>Metazoa</taxon>
        <taxon>Chordata</taxon>
        <taxon>Craniata</taxon>
        <taxon>Vertebrata</taxon>
        <taxon>Euteleostomi</taxon>
        <taxon>Actinopterygii</taxon>
        <taxon>Neopterygii</taxon>
        <taxon>Teleostei</taxon>
        <taxon>Neoteleostei</taxon>
        <taxon>Acanthomorphata</taxon>
        <taxon>Eupercaria</taxon>
        <taxon>Perciformes</taxon>
        <taxon>Notothenioidei</taxon>
        <taxon>Channichthyidae</taxon>
        <taxon>Champsocephalus</taxon>
    </lineage>
</organism>
<accession>A0AAN8D2U2</accession>
<dbReference type="AlphaFoldDB" id="A0AAN8D2U2"/>
<gene>
    <name evidence="2" type="ORF">CesoFtcFv8_001808</name>
</gene>
<name>A0AAN8D2U2_9TELE</name>
<evidence type="ECO:0000256" key="1">
    <source>
        <dbReference type="SAM" id="MobiDB-lite"/>
    </source>
</evidence>
<sequence length="73" mass="8407">MRRPPSLARTARRMLSHPPLPVPFPGKKGNRSLLQFLEAGAAKEEDRFNRQQAASEETSKRFLDLFETLVRKE</sequence>
<reference evidence="2 3" key="1">
    <citation type="journal article" date="2023" name="Mol. Biol. Evol.">
        <title>Genomics of Secondarily Temperate Adaptation in the Only Non-Antarctic Icefish.</title>
        <authorList>
            <person name="Rivera-Colon A.G."/>
            <person name="Rayamajhi N."/>
            <person name="Minhas B.F."/>
            <person name="Madrigal G."/>
            <person name="Bilyk K.T."/>
            <person name="Yoon V."/>
            <person name="Hune M."/>
            <person name="Gregory S."/>
            <person name="Cheng C.H.C."/>
            <person name="Catchen J.M."/>
        </authorList>
    </citation>
    <scope>NUCLEOTIDE SEQUENCE [LARGE SCALE GENOMIC DNA]</scope>
    <source>
        <strain evidence="2">JC2023a</strain>
    </source>
</reference>
<proteinExistence type="predicted"/>
<feature type="region of interest" description="Disordered" evidence="1">
    <location>
        <begin position="1"/>
        <end position="28"/>
    </location>
</feature>
<dbReference type="EMBL" id="JAULUE010002047">
    <property type="protein sequence ID" value="KAK5911878.1"/>
    <property type="molecule type" value="Genomic_DNA"/>
</dbReference>
<dbReference type="Proteomes" id="UP001335648">
    <property type="component" value="Unassembled WGS sequence"/>
</dbReference>
<comment type="caution">
    <text evidence="2">The sequence shown here is derived from an EMBL/GenBank/DDBJ whole genome shotgun (WGS) entry which is preliminary data.</text>
</comment>
<evidence type="ECO:0000313" key="3">
    <source>
        <dbReference type="Proteomes" id="UP001335648"/>
    </source>
</evidence>